<name>A0AAV5WA16_9BILA</name>
<dbReference type="Pfam" id="PF00646">
    <property type="entry name" value="F-box"/>
    <property type="match status" value="1"/>
</dbReference>
<gene>
    <name evidence="2" type="ORF">PFISCL1PPCAC_17961</name>
</gene>
<dbReference type="AlphaFoldDB" id="A0AAV5WA16"/>
<dbReference type="SUPFAM" id="SSF81383">
    <property type="entry name" value="F-box domain"/>
    <property type="match status" value="1"/>
</dbReference>
<sequence length="159" mass="18703">MKLETLPSEITHSILSYLDLHDRKIVRQCSKTLEEAVQQSDLTVYRIDLIFDEMYENSLEVSILLSKGDDEEAISININNHESIKSWLAELSQRWFFRRLSTRLLAIICNDEPVYESIVQNVANQFDFRGFYLEFCSRNQQSVLNFALRTKKEIDTINF</sequence>
<comment type="caution">
    <text evidence="2">The sequence shown here is derived from an EMBL/GenBank/DDBJ whole genome shotgun (WGS) entry which is preliminary data.</text>
</comment>
<dbReference type="CDD" id="cd09917">
    <property type="entry name" value="F-box_SF"/>
    <property type="match status" value="1"/>
</dbReference>
<dbReference type="Proteomes" id="UP001432322">
    <property type="component" value="Unassembled WGS sequence"/>
</dbReference>
<feature type="domain" description="F-box" evidence="1">
    <location>
        <begin position="1"/>
        <end position="54"/>
    </location>
</feature>
<proteinExistence type="predicted"/>
<organism evidence="2 3">
    <name type="scientific">Pristionchus fissidentatus</name>
    <dbReference type="NCBI Taxonomy" id="1538716"/>
    <lineage>
        <taxon>Eukaryota</taxon>
        <taxon>Metazoa</taxon>
        <taxon>Ecdysozoa</taxon>
        <taxon>Nematoda</taxon>
        <taxon>Chromadorea</taxon>
        <taxon>Rhabditida</taxon>
        <taxon>Rhabditina</taxon>
        <taxon>Diplogasteromorpha</taxon>
        <taxon>Diplogasteroidea</taxon>
        <taxon>Neodiplogasteridae</taxon>
        <taxon>Pristionchus</taxon>
    </lineage>
</organism>
<accession>A0AAV5WA16</accession>
<dbReference type="InterPro" id="IPR001810">
    <property type="entry name" value="F-box_dom"/>
</dbReference>
<evidence type="ECO:0000313" key="3">
    <source>
        <dbReference type="Proteomes" id="UP001432322"/>
    </source>
</evidence>
<keyword evidence="3" id="KW-1185">Reference proteome</keyword>
<dbReference type="SMART" id="SM00256">
    <property type="entry name" value="FBOX"/>
    <property type="match status" value="1"/>
</dbReference>
<evidence type="ECO:0000313" key="2">
    <source>
        <dbReference type="EMBL" id="GMT26664.1"/>
    </source>
</evidence>
<dbReference type="EMBL" id="BTSY01000005">
    <property type="protein sequence ID" value="GMT26664.1"/>
    <property type="molecule type" value="Genomic_DNA"/>
</dbReference>
<dbReference type="InterPro" id="IPR036047">
    <property type="entry name" value="F-box-like_dom_sf"/>
</dbReference>
<dbReference type="PROSITE" id="PS50181">
    <property type="entry name" value="FBOX"/>
    <property type="match status" value="1"/>
</dbReference>
<reference evidence="2" key="1">
    <citation type="submission" date="2023-10" db="EMBL/GenBank/DDBJ databases">
        <title>Genome assembly of Pristionchus species.</title>
        <authorList>
            <person name="Yoshida K."/>
            <person name="Sommer R.J."/>
        </authorList>
    </citation>
    <scope>NUCLEOTIDE SEQUENCE</scope>
    <source>
        <strain evidence="2">RS5133</strain>
    </source>
</reference>
<feature type="non-terminal residue" evidence="2">
    <location>
        <position position="159"/>
    </location>
</feature>
<protein>
    <recommendedName>
        <fullName evidence="1">F-box domain-containing protein</fullName>
    </recommendedName>
</protein>
<evidence type="ECO:0000259" key="1">
    <source>
        <dbReference type="PROSITE" id="PS50181"/>
    </source>
</evidence>